<organism evidence="8 9">
    <name type="scientific">Pyrus ussuriensis x Pyrus communis</name>
    <dbReference type="NCBI Taxonomy" id="2448454"/>
    <lineage>
        <taxon>Eukaryota</taxon>
        <taxon>Viridiplantae</taxon>
        <taxon>Streptophyta</taxon>
        <taxon>Embryophyta</taxon>
        <taxon>Tracheophyta</taxon>
        <taxon>Spermatophyta</taxon>
        <taxon>Magnoliopsida</taxon>
        <taxon>eudicotyledons</taxon>
        <taxon>Gunneridae</taxon>
        <taxon>Pentapetalae</taxon>
        <taxon>rosids</taxon>
        <taxon>fabids</taxon>
        <taxon>Rosales</taxon>
        <taxon>Rosaceae</taxon>
        <taxon>Amygdaloideae</taxon>
        <taxon>Maleae</taxon>
        <taxon>Pyrus</taxon>
    </lineage>
</organism>
<gene>
    <name evidence="8" type="ORF">D8674_010024</name>
</gene>
<dbReference type="Pfam" id="PF00010">
    <property type="entry name" value="HLH"/>
    <property type="match status" value="1"/>
</dbReference>
<dbReference type="EMBL" id="SMOL01000753">
    <property type="protein sequence ID" value="KAB2599753.1"/>
    <property type="molecule type" value="Genomic_DNA"/>
</dbReference>
<dbReference type="GO" id="GO:0003677">
    <property type="term" value="F:DNA binding"/>
    <property type="evidence" value="ECO:0007669"/>
    <property type="project" value="UniProtKB-KW"/>
</dbReference>
<reference evidence="9" key="2">
    <citation type="submission" date="2019-10" db="EMBL/GenBank/DDBJ databases">
        <title>A de novo genome assembly of a pear dwarfing rootstock.</title>
        <authorList>
            <person name="Wang F."/>
            <person name="Wang J."/>
            <person name="Li S."/>
            <person name="Zhang Y."/>
            <person name="Fang M."/>
            <person name="Ma L."/>
            <person name="Zhao Y."/>
            <person name="Jiang S."/>
        </authorList>
    </citation>
    <scope>NUCLEOTIDE SEQUENCE [LARGE SCALE GENOMIC DNA]</scope>
</reference>
<evidence type="ECO:0000256" key="2">
    <source>
        <dbReference type="ARBA" id="ARBA00023015"/>
    </source>
</evidence>
<evidence type="ECO:0000313" key="8">
    <source>
        <dbReference type="EMBL" id="KAB2599753.1"/>
    </source>
</evidence>
<keyword evidence="2" id="KW-0805">Transcription regulation</keyword>
<keyword evidence="3" id="KW-0238">DNA-binding</keyword>
<reference evidence="8 9" key="1">
    <citation type="submission" date="2019-09" db="EMBL/GenBank/DDBJ databases">
        <authorList>
            <person name="Ou C."/>
        </authorList>
    </citation>
    <scope>NUCLEOTIDE SEQUENCE [LARGE SCALE GENOMIC DNA]</scope>
    <source>
        <strain evidence="8">S2</strain>
        <tissue evidence="8">Leaf</tissue>
    </source>
</reference>
<reference evidence="8 9" key="3">
    <citation type="submission" date="2019-11" db="EMBL/GenBank/DDBJ databases">
        <title>A de novo genome assembly of a pear dwarfing rootstock.</title>
        <authorList>
            <person name="Wang F."/>
            <person name="Wang J."/>
            <person name="Li S."/>
            <person name="Zhang Y."/>
            <person name="Fang M."/>
            <person name="Ma L."/>
            <person name="Zhao Y."/>
            <person name="Jiang S."/>
        </authorList>
    </citation>
    <scope>NUCLEOTIDE SEQUENCE [LARGE SCALE GENOMIC DNA]</scope>
    <source>
        <strain evidence="8">S2</strain>
        <tissue evidence="8">Leaf</tissue>
    </source>
</reference>
<dbReference type="Proteomes" id="UP000327157">
    <property type="component" value="Chromosome 13"/>
</dbReference>
<evidence type="ECO:0000256" key="1">
    <source>
        <dbReference type="ARBA" id="ARBA00004123"/>
    </source>
</evidence>
<evidence type="ECO:0000256" key="4">
    <source>
        <dbReference type="ARBA" id="ARBA00023163"/>
    </source>
</evidence>
<evidence type="ECO:0000259" key="7">
    <source>
        <dbReference type="PROSITE" id="PS50888"/>
    </source>
</evidence>
<dbReference type="InterPro" id="IPR045239">
    <property type="entry name" value="bHLH95_bHLH"/>
</dbReference>
<dbReference type="PROSITE" id="PS50888">
    <property type="entry name" value="BHLH"/>
    <property type="match status" value="1"/>
</dbReference>
<dbReference type="InterPro" id="IPR044658">
    <property type="entry name" value="bHLH92/bHLH041-like"/>
</dbReference>
<evidence type="ECO:0000256" key="3">
    <source>
        <dbReference type="ARBA" id="ARBA00023125"/>
    </source>
</evidence>
<keyword evidence="5" id="KW-0539">Nucleus</keyword>
<feature type="coiled-coil region" evidence="6">
    <location>
        <begin position="117"/>
        <end position="151"/>
    </location>
</feature>
<evidence type="ECO:0000256" key="5">
    <source>
        <dbReference type="ARBA" id="ARBA00023242"/>
    </source>
</evidence>
<dbReference type="PANTHER" id="PTHR46665:SF6">
    <property type="entry name" value="TRANSCRIPTION FACTOR BHLH92"/>
    <property type="match status" value="1"/>
</dbReference>
<comment type="subcellular location">
    <subcellularLocation>
        <location evidence="1">Nucleus</location>
    </subcellularLocation>
</comment>
<name>A0A5N5FAD2_9ROSA</name>
<evidence type="ECO:0000313" key="9">
    <source>
        <dbReference type="Proteomes" id="UP000327157"/>
    </source>
</evidence>
<dbReference type="AlphaFoldDB" id="A0A5N5FAD2"/>
<accession>A0A5N5FAD2</accession>
<dbReference type="Gene3D" id="4.10.280.10">
    <property type="entry name" value="Helix-loop-helix DNA-binding domain"/>
    <property type="match status" value="1"/>
</dbReference>
<keyword evidence="4" id="KW-0804">Transcription</keyword>
<dbReference type="OrthoDB" id="1885111at2759"/>
<dbReference type="InterPro" id="IPR036638">
    <property type="entry name" value="HLH_DNA-bd_sf"/>
</dbReference>
<dbReference type="SUPFAM" id="SSF47459">
    <property type="entry name" value="HLH, helix-loop-helix DNA-binding domain"/>
    <property type="match status" value="1"/>
</dbReference>
<dbReference type="InterPro" id="IPR011598">
    <property type="entry name" value="bHLH_dom"/>
</dbReference>
<dbReference type="GO" id="GO:0005634">
    <property type="term" value="C:nucleus"/>
    <property type="evidence" value="ECO:0007669"/>
    <property type="project" value="UniProtKB-SubCell"/>
</dbReference>
<proteinExistence type="predicted"/>
<keyword evidence="6" id="KW-0175">Coiled coil</keyword>
<sequence length="250" mass="29249">MDRYILKALEGEFLWYDESPPVVQSQSAFVPYTNRPISNQLPNGVTKSMNTNMRMLQFLRKSWQPATARYEAGDDAKERGFRHMINERMRREKQKHSYLALHSMLPAGTRNDKNWIVQMATMNIQQLKRSEEELRKKNMELETLLVENEKERVKWTKIKLKVANPTSGIDSMLEVLKCLQHLGLKARSISSNFSLEEFSAELEIESKIGAAEIEEYVQETLYEAERKLRFPFPGSREEYCASIDTPFRFD</sequence>
<feature type="domain" description="BHLH" evidence="7">
    <location>
        <begin position="78"/>
        <end position="127"/>
    </location>
</feature>
<dbReference type="CDD" id="cd11393">
    <property type="entry name" value="bHLH_AtbHLH_like"/>
    <property type="match status" value="1"/>
</dbReference>
<protein>
    <submittedName>
        <fullName evidence="8">Transcription factor bHLH92-like</fullName>
    </submittedName>
</protein>
<dbReference type="PANTHER" id="PTHR46665">
    <property type="entry name" value="TRANSCRIPTION FACTOR BHLH041-RELATED-RELATED"/>
    <property type="match status" value="1"/>
</dbReference>
<evidence type="ECO:0000256" key="6">
    <source>
        <dbReference type="SAM" id="Coils"/>
    </source>
</evidence>
<keyword evidence="9" id="KW-1185">Reference proteome</keyword>
<dbReference type="GO" id="GO:0046983">
    <property type="term" value="F:protein dimerization activity"/>
    <property type="evidence" value="ECO:0007669"/>
    <property type="project" value="InterPro"/>
</dbReference>
<comment type="caution">
    <text evidence="8">The sequence shown here is derived from an EMBL/GenBank/DDBJ whole genome shotgun (WGS) entry which is preliminary data.</text>
</comment>